<dbReference type="InterPro" id="IPR013320">
    <property type="entry name" value="ConA-like_dom_sf"/>
</dbReference>
<keyword evidence="2" id="KW-0378">Hydrolase</keyword>
<evidence type="ECO:0000256" key="2">
    <source>
        <dbReference type="ARBA" id="ARBA00022801"/>
    </source>
</evidence>
<dbReference type="GO" id="GO:0005737">
    <property type="term" value="C:cytoplasm"/>
    <property type="evidence" value="ECO:0007669"/>
    <property type="project" value="TreeGrafter"/>
</dbReference>
<dbReference type="Pfam" id="PF00251">
    <property type="entry name" value="Glyco_hydro_32N"/>
    <property type="match status" value="1"/>
</dbReference>
<dbReference type="InterPro" id="IPR023296">
    <property type="entry name" value="Glyco_hydro_beta-prop_sf"/>
</dbReference>
<accession>A0A5B9Y438</accession>
<dbReference type="EMBL" id="CP043026">
    <property type="protein sequence ID" value="QEH61928.1"/>
    <property type="molecule type" value="Genomic_DNA"/>
</dbReference>
<dbReference type="InterPro" id="IPR001362">
    <property type="entry name" value="Glyco_hydro_32"/>
</dbReference>
<dbReference type="SUPFAM" id="SSF75005">
    <property type="entry name" value="Arabinanase/levansucrase/invertase"/>
    <property type="match status" value="1"/>
</dbReference>
<sequence length="562" mass="64730">MRKILSLLAALTVTTSATSSVVACERKPVKDKEYIVPEINDELYTTVFHQQNPTQGMMNDIQGGYFDEVKQEWHVYFLQNEDGRFDKYGFNHGEKGSVWYHAITKDWINWENVGPGVPKTIENFTDQASGSLFKDTKNLFGLDKDYVEGQGDAKTLVAVSTNYNGDQNQDIMMFYSVDGGYSFTTVKDELILKNPNREKNNNFRDPFFFYNEETKHFVMYIARGDYYSVYASDKPTEGYKEVENGKVPADHPTLECSNLYQMNVKNEDGSVEKKWVLIYGGNGEWDTDKYQDNLTSGTYYAVGEMKGDVFVQDKEKNPTKRLDFGPDYYASNFYTKNKNNTDVDSLLTTGWMSNWEYNYQVPNDGRIGYMSLAREITLTKKNNDYVMETNFVDIWSDGKSKGNTKATKHTSGNYKNDTNFFEENSDLDSKAFKLDLDIKNLKDYKDSIKLKIGDDQYSANVDLDFKNNKITVKRDLNIKLAYENSDKQFKKARSYKADLNTLESGKIEIYLDKTTLEFKFPDGSVYTMLKFPDAISKEDIHLTTTSDLGVTFNYYQFEKTQG</sequence>
<proteinExistence type="inferred from homology"/>
<gene>
    <name evidence="6" type="primary">sacC</name>
    <name evidence="6" type="ORF">SCHIN_v1c07330</name>
</gene>
<keyword evidence="4" id="KW-0732">Signal</keyword>
<dbReference type="GO" id="GO:0004575">
    <property type="term" value="F:sucrose alpha-glucosidase activity"/>
    <property type="evidence" value="ECO:0007669"/>
    <property type="project" value="TreeGrafter"/>
</dbReference>
<dbReference type="InterPro" id="IPR054816">
    <property type="entry name" value="Lipoprotein_mollicutes-type_CS"/>
</dbReference>
<evidence type="ECO:0000313" key="7">
    <source>
        <dbReference type="Proteomes" id="UP000323144"/>
    </source>
</evidence>
<dbReference type="PANTHER" id="PTHR42800">
    <property type="entry name" value="EXOINULINASE INUD (AFU_ORTHOLOGUE AFUA_5G00480)"/>
    <property type="match status" value="1"/>
</dbReference>
<dbReference type="PROSITE" id="PS51257">
    <property type="entry name" value="PROKAR_LIPOPROTEIN"/>
    <property type="match status" value="1"/>
</dbReference>
<dbReference type="SUPFAM" id="SSF49899">
    <property type="entry name" value="Concanavalin A-like lectins/glucanases"/>
    <property type="match status" value="1"/>
</dbReference>
<keyword evidence="7" id="KW-1185">Reference proteome</keyword>
<evidence type="ECO:0000313" key="6">
    <source>
        <dbReference type="EMBL" id="QEH61928.1"/>
    </source>
</evidence>
<feature type="signal peptide" evidence="4">
    <location>
        <begin position="1"/>
        <end position="19"/>
    </location>
</feature>
<comment type="similarity">
    <text evidence="1">Belongs to the glycosyl hydrolase 32 family.</text>
</comment>
<keyword evidence="3" id="KW-0326">Glycosidase</keyword>
<feature type="domain" description="Glycosyl hydrolase family 32 N-terminal" evidence="5">
    <location>
        <begin position="52"/>
        <end position="386"/>
    </location>
</feature>
<protein>
    <submittedName>
        <fullName evidence="6">Levanase</fullName>
    </submittedName>
</protein>
<evidence type="ECO:0000256" key="1">
    <source>
        <dbReference type="ARBA" id="ARBA00009902"/>
    </source>
</evidence>
<dbReference type="PANTHER" id="PTHR42800:SF1">
    <property type="entry name" value="EXOINULINASE INUD (AFU_ORTHOLOGUE AFUA_5G00480)"/>
    <property type="match status" value="1"/>
</dbReference>
<dbReference type="KEGG" id="schi:SCHIN_v1c07330"/>
<evidence type="ECO:0000256" key="4">
    <source>
        <dbReference type="SAM" id="SignalP"/>
    </source>
</evidence>
<evidence type="ECO:0000256" key="3">
    <source>
        <dbReference type="ARBA" id="ARBA00023295"/>
    </source>
</evidence>
<dbReference type="AlphaFoldDB" id="A0A5B9Y438"/>
<dbReference type="SMART" id="SM00640">
    <property type="entry name" value="Glyco_32"/>
    <property type="match status" value="1"/>
</dbReference>
<dbReference type="GO" id="GO:0005987">
    <property type="term" value="P:sucrose catabolic process"/>
    <property type="evidence" value="ECO:0007669"/>
    <property type="project" value="TreeGrafter"/>
</dbReference>
<feature type="chain" id="PRO_5023117749" evidence="4">
    <location>
        <begin position="20"/>
        <end position="562"/>
    </location>
</feature>
<reference evidence="6 7" key="1">
    <citation type="submission" date="2019-08" db="EMBL/GenBank/DDBJ databases">
        <title>Complete genome sequence of Spiroplasma chinense CCH (DSM 19755).</title>
        <authorList>
            <person name="Shen H.-Y."/>
            <person name="Lin Y.-C."/>
            <person name="Chou L."/>
            <person name="Kuo C.-H."/>
        </authorList>
    </citation>
    <scope>NUCLEOTIDE SEQUENCE [LARGE SCALE GENOMIC DNA]</scope>
    <source>
        <strain evidence="6 7">CCH</strain>
    </source>
</reference>
<name>A0A5B9Y438_9MOLU</name>
<organism evidence="6 7">
    <name type="scientific">Spiroplasma chinense</name>
    <dbReference type="NCBI Taxonomy" id="216932"/>
    <lineage>
        <taxon>Bacteria</taxon>
        <taxon>Bacillati</taxon>
        <taxon>Mycoplasmatota</taxon>
        <taxon>Mollicutes</taxon>
        <taxon>Entomoplasmatales</taxon>
        <taxon>Spiroplasmataceae</taxon>
        <taxon>Spiroplasma</taxon>
    </lineage>
</organism>
<dbReference type="RefSeq" id="WP_166508305.1">
    <property type="nucleotide sequence ID" value="NZ_CP043026.1"/>
</dbReference>
<dbReference type="NCBIfam" id="NF038029">
    <property type="entry name" value="LP_plasma"/>
    <property type="match status" value="1"/>
</dbReference>
<dbReference type="Gene3D" id="2.115.10.20">
    <property type="entry name" value="Glycosyl hydrolase domain, family 43"/>
    <property type="match status" value="1"/>
</dbReference>
<dbReference type="CDD" id="cd18622">
    <property type="entry name" value="GH32_Inu-like"/>
    <property type="match status" value="1"/>
</dbReference>
<dbReference type="InterPro" id="IPR013148">
    <property type="entry name" value="Glyco_hydro_32_N"/>
</dbReference>
<evidence type="ECO:0000259" key="5">
    <source>
        <dbReference type="Pfam" id="PF00251"/>
    </source>
</evidence>
<dbReference type="Proteomes" id="UP000323144">
    <property type="component" value="Chromosome"/>
</dbReference>